<dbReference type="EMBL" id="PRLP01000058">
    <property type="protein sequence ID" value="PPC76029.1"/>
    <property type="molecule type" value="Genomic_DNA"/>
</dbReference>
<comment type="subcellular location">
    <subcellularLocation>
        <location evidence="1">Cell membrane</location>
        <topology evidence="1">Multi-pass membrane protein</topology>
    </subcellularLocation>
</comment>
<evidence type="ECO:0000256" key="6">
    <source>
        <dbReference type="ARBA" id="ARBA00023136"/>
    </source>
</evidence>
<comment type="similarity">
    <text evidence="2">Belongs to the chromate ion transporter (CHR) (TC 2.A.51) family.</text>
</comment>
<feature type="transmembrane region" description="Helical" evidence="7">
    <location>
        <begin position="251"/>
        <end position="276"/>
    </location>
</feature>
<proteinExistence type="inferred from homology"/>
<gene>
    <name evidence="8" type="ORF">C4K68_17805</name>
</gene>
<evidence type="ECO:0000256" key="5">
    <source>
        <dbReference type="ARBA" id="ARBA00022989"/>
    </source>
</evidence>
<dbReference type="PIRSF" id="PIRSF004810">
    <property type="entry name" value="ChrA"/>
    <property type="match status" value="1"/>
</dbReference>
<accession>A0A2S5KNC4</accession>
<dbReference type="PANTHER" id="PTHR33567">
    <property type="entry name" value="CHROMATE ION TRANSPORTER (EUROFUNG)"/>
    <property type="match status" value="1"/>
</dbReference>
<sequence>MRVIFMLFLQLGCLSFGGPAAHIGYFRRAFVAQRQWLDDEAFSSLLALCQFLPGPASSQLGFAIGYQRAGLKGAIAAFAGFTLPSFVLMWLVAIAGQHWAAVGWVQGMLHGLKLLAVIVVADAVWGMLRQFCPTALPLALALSAAAIQWWAPGIGSQLLTLIAAALLGRILLPPATPHSASTEKQGVRLSRLPLLLFLALLVLLPWLASASPWLMLTSQFYQAGSWVFGGGHVVLPLLQQLVGHTLSNDQFLTGYAAAQAMPGPLFTLASFLGASLIPAHSILAALLATLAIFLPGFLLLLAVLPGWQHLRQRPVLQQALAGVNAAVSGLLLAALYQPVFSSAVQQPGDLAWIVLGWFALRQLKLPLLAVIAAMMLVGMAF</sequence>
<feature type="transmembrane region" description="Helical" evidence="7">
    <location>
        <begin position="73"/>
        <end position="95"/>
    </location>
</feature>
<dbReference type="Pfam" id="PF02417">
    <property type="entry name" value="Chromate_transp"/>
    <property type="match status" value="2"/>
</dbReference>
<feature type="transmembrane region" description="Helical" evidence="7">
    <location>
        <begin position="156"/>
        <end position="172"/>
    </location>
</feature>
<dbReference type="AlphaFoldDB" id="A0A2S5KNC4"/>
<feature type="transmembrane region" description="Helical" evidence="7">
    <location>
        <begin position="192"/>
        <end position="214"/>
    </location>
</feature>
<organism evidence="8 9">
    <name type="scientific">Proteobacteria bacterium 228</name>
    <dbReference type="NCBI Taxonomy" id="2083153"/>
    <lineage>
        <taxon>Bacteria</taxon>
        <taxon>Pseudomonadati</taxon>
        <taxon>Pseudomonadota</taxon>
    </lineage>
</organism>
<dbReference type="PANTHER" id="PTHR33567:SF3">
    <property type="entry name" value="CHROMATE ION TRANSPORTER (EUROFUNG)"/>
    <property type="match status" value="1"/>
</dbReference>
<evidence type="ECO:0000256" key="2">
    <source>
        <dbReference type="ARBA" id="ARBA00005262"/>
    </source>
</evidence>
<feature type="transmembrane region" description="Helical" evidence="7">
    <location>
        <begin position="131"/>
        <end position="150"/>
    </location>
</feature>
<evidence type="ECO:0000256" key="1">
    <source>
        <dbReference type="ARBA" id="ARBA00004651"/>
    </source>
</evidence>
<reference evidence="8 9" key="1">
    <citation type="submission" date="2018-02" db="EMBL/GenBank/DDBJ databases">
        <title>novel marine gammaproteobacteria from coastal saline agro ecosystem.</title>
        <authorList>
            <person name="Krishnan R."/>
            <person name="Ramesh Kumar N."/>
        </authorList>
    </citation>
    <scope>NUCLEOTIDE SEQUENCE [LARGE SCALE GENOMIC DNA]</scope>
    <source>
        <strain evidence="8 9">228</strain>
    </source>
</reference>
<keyword evidence="6 7" id="KW-0472">Membrane</keyword>
<name>A0A2S5KNC4_9PROT</name>
<keyword evidence="3" id="KW-1003">Cell membrane</keyword>
<dbReference type="InterPro" id="IPR014047">
    <property type="entry name" value="Chr_Tranpt_l_chain"/>
</dbReference>
<feature type="transmembrane region" description="Helical" evidence="7">
    <location>
        <begin position="351"/>
        <end position="377"/>
    </location>
</feature>
<feature type="transmembrane region" description="Helical" evidence="7">
    <location>
        <begin position="319"/>
        <end position="339"/>
    </location>
</feature>
<dbReference type="OrthoDB" id="5289331at2"/>
<dbReference type="Proteomes" id="UP000238196">
    <property type="component" value="Unassembled WGS sequence"/>
</dbReference>
<dbReference type="GO" id="GO:0015109">
    <property type="term" value="F:chromate transmembrane transporter activity"/>
    <property type="evidence" value="ECO:0007669"/>
    <property type="project" value="InterPro"/>
</dbReference>
<protein>
    <submittedName>
        <fullName evidence="8">Chorismate-binding protein</fullName>
    </submittedName>
</protein>
<feature type="transmembrane region" description="Helical" evidence="7">
    <location>
        <begin position="282"/>
        <end position="307"/>
    </location>
</feature>
<evidence type="ECO:0000256" key="3">
    <source>
        <dbReference type="ARBA" id="ARBA00022475"/>
    </source>
</evidence>
<dbReference type="InterPro" id="IPR003370">
    <property type="entry name" value="Chromate_transpt"/>
</dbReference>
<feature type="transmembrane region" description="Helical" evidence="7">
    <location>
        <begin position="101"/>
        <end position="124"/>
    </location>
</feature>
<dbReference type="GO" id="GO:0005886">
    <property type="term" value="C:plasma membrane"/>
    <property type="evidence" value="ECO:0007669"/>
    <property type="project" value="UniProtKB-SubCell"/>
</dbReference>
<evidence type="ECO:0000256" key="4">
    <source>
        <dbReference type="ARBA" id="ARBA00022692"/>
    </source>
</evidence>
<comment type="caution">
    <text evidence="8">The sequence shown here is derived from an EMBL/GenBank/DDBJ whole genome shotgun (WGS) entry which is preliminary data.</text>
</comment>
<keyword evidence="5 7" id="KW-1133">Transmembrane helix</keyword>
<evidence type="ECO:0000313" key="8">
    <source>
        <dbReference type="EMBL" id="PPC76029.1"/>
    </source>
</evidence>
<dbReference type="NCBIfam" id="TIGR00937">
    <property type="entry name" value="2A51"/>
    <property type="match status" value="1"/>
</dbReference>
<evidence type="ECO:0000256" key="7">
    <source>
        <dbReference type="SAM" id="Phobius"/>
    </source>
</evidence>
<evidence type="ECO:0000313" key="9">
    <source>
        <dbReference type="Proteomes" id="UP000238196"/>
    </source>
</evidence>
<keyword evidence="4 7" id="KW-0812">Transmembrane</keyword>